<dbReference type="Proteomes" id="UP001066276">
    <property type="component" value="Chromosome 10"/>
</dbReference>
<evidence type="ECO:0000313" key="2">
    <source>
        <dbReference type="Proteomes" id="UP001066276"/>
    </source>
</evidence>
<reference evidence="1" key="1">
    <citation type="journal article" date="2022" name="bioRxiv">
        <title>Sequencing and chromosome-scale assembly of the giantPleurodeles waltlgenome.</title>
        <authorList>
            <person name="Brown T."/>
            <person name="Elewa A."/>
            <person name="Iarovenko S."/>
            <person name="Subramanian E."/>
            <person name="Araus A.J."/>
            <person name="Petzold A."/>
            <person name="Susuki M."/>
            <person name="Suzuki K.-i.T."/>
            <person name="Hayashi T."/>
            <person name="Toyoda A."/>
            <person name="Oliveira C."/>
            <person name="Osipova E."/>
            <person name="Leigh N.D."/>
            <person name="Simon A."/>
            <person name="Yun M.H."/>
        </authorList>
    </citation>
    <scope>NUCLEOTIDE SEQUENCE</scope>
    <source>
        <strain evidence="1">20211129_DDA</strain>
        <tissue evidence="1">Liver</tissue>
    </source>
</reference>
<proteinExistence type="predicted"/>
<keyword evidence="2" id="KW-1185">Reference proteome</keyword>
<gene>
    <name evidence="1" type="ORF">NDU88_004398</name>
</gene>
<accession>A0AAV7M7F4</accession>
<comment type="caution">
    <text evidence="1">The sequence shown here is derived from an EMBL/GenBank/DDBJ whole genome shotgun (WGS) entry which is preliminary data.</text>
</comment>
<name>A0AAV7M7F4_PLEWA</name>
<dbReference type="EMBL" id="JANPWB010000014">
    <property type="protein sequence ID" value="KAJ1099296.1"/>
    <property type="molecule type" value="Genomic_DNA"/>
</dbReference>
<sequence length="209" mass="22820">MHVRQQTEGRQSALTTRELSTALVLGVQQAAQVQTGKDGNDIQQAIATTKGMTNHYYSENVFGKFEAHKSKVYEYSESVGQDVGTSHSVVDQTIEAIERGDGARATAPGDVIKIFQEYYANIYKADCQPADDLLSDFFRTGEFLYVDDGKSELFKIVCRRPDRAGVEAVGSVYLPAEVAGSFTARVACQAATLRRGRLVTWGEGRGLGP</sequence>
<dbReference type="AlphaFoldDB" id="A0AAV7M7F4"/>
<evidence type="ECO:0000313" key="1">
    <source>
        <dbReference type="EMBL" id="KAJ1099296.1"/>
    </source>
</evidence>
<protein>
    <submittedName>
        <fullName evidence="1">Uncharacterized protein</fullName>
    </submittedName>
</protein>
<organism evidence="1 2">
    <name type="scientific">Pleurodeles waltl</name>
    <name type="common">Iberian ribbed newt</name>
    <dbReference type="NCBI Taxonomy" id="8319"/>
    <lineage>
        <taxon>Eukaryota</taxon>
        <taxon>Metazoa</taxon>
        <taxon>Chordata</taxon>
        <taxon>Craniata</taxon>
        <taxon>Vertebrata</taxon>
        <taxon>Euteleostomi</taxon>
        <taxon>Amphibia</taxon>
        <taxon>Batrachia</taxon>
        <taxon>Caudata</taxon>
        <taxon>Salamandroidea</taxon>
        <taxon>Salamandridae</taxon>
        <taxon>Pleurodelinae</taxon>
        <taxon>Pleurodeles</taxon>
    </lineage>
</organism>